<dbReference type="GO" id="GO:0005737">
    <property type="term" value="C:cytoplasm"/>
    <property type="evidence" value="ECO:0007669"/>
    <property type="project" value="UniProtKB-SubCell"/>
</dbReference>
<evidence type="ECO:0000259" key="10">
    <source>
        <dbReference type="Pfam" id="PF01975"/>
    </source>
</evidence>
<dbReference type="NCBIfam" id="TIGR00087">
    <property type="entry name" value="surE"/>
    <property type="match status" value="1"/>
</dbReference>
<dbReference type="GO" id="GO:0000166">
    <property type="term" value="F:nucleotide binding"/>
    <property type="evidence" value="ECO:0007669"/>
    <property type="project" value="UniProtKB-KW"/>
</dbReference>
<dbReference type="EMBL" id="QFFZ01000034">
    <property type="protein sequence ID" value="TEB09989.1"/>
    <property type="molecule type" value="Genomic_DNA"/>
</dbReference>
<dbReference type="NCBIfam" id="NF001490">
    <property type="entry name" value="PRK00346.1-4"/>
    <property type="match status" value="1"/>
</dbReference>
<evidence type="ECO:0000256" key="9">
    <source>
        <dbReference type="HAMAP-Rule" id="MF_00060"/>
    </source>
</evidence>
<evidence type="ECO:0000256" key="2">
    <source>
        <dbReference type="ARBA" id="ARBA00001946"/>
    </source>
</evidence>
<comment type="catalytic activity">
    <reaction evidence="1 9">
        <text>a ribonucleoside 5'-phosphate + H2O = a ribonucleoside + phosphate</text>
        <dbReference type="Rhea" id="RHEA:12484"/>
        <dbReference type="ChEBI" id="CHEBI:15377"/>
        <dbReference type="ChEBI" id="CHEBI:18254"/>
        <dbReference type="ChEBI" id="CHEBI:43474"/>
        <dbReference type="ChEBI" id="CHEBI:58043"/>
        <dbReference type="EC" id="3.1.3.5"/>
    </reaction>
</comment>
<dbReference type="RefSeq" id="WP_134214495.1">
    <property type="nucleotide sequence ID" value="NZ_QFFZ01000034.1"/>
</dbReference>
<organism evidence="11 12">
    <name type="scientific">Pelotomaculum propionicicum</name>
    <dbReference type="NCBI Taxonomy" id="258475"/>
    <lineage>
        <taxon>Bacteria</taxon>
        <taxon>Bacillati</taxon>
        <taxon>Bacillota</taxon>
        <taxon>Clostridia</taxon>
        <taxon>Eubacteriales</taxon>
        <taxon>Desulfotomaculaceae</taxon>
        <taxon>Pelotomaculum</taxon>
    </lineage>
</organism>
<comment type="cofactor">
    <cofactor evidence="9">
        <name>a divalent metal cation</name>
        <dbReference type="ChEBI" id="CHEBI:60240"/>
    </cofactor>
    <text evidence="9">Binds 1 divalent metal cation per subunit.</text>
</comment>
<dbReference type="InterPro" id="IPR002828">
    <property type="entry name" value="SurE-like_Pase/nucleotidase"/>
</dbReference>
<comment type="similarity">
    <text evidence="4 9">Belongs to the SurE nucleotidase family.</text>
</comment>
<dbReference type="FunFam" id="3.40.1210.10:FF:000001">
    <property type="entry name" value="5'/3'-nucleotidase SurE"/>
    <property type="match status" value="1"/>
</dbReference>
<name>A0A4Y7RMM1_9FIRM</name>
<gene>
    <name evidence="9 11" type="primary">surE</name>
    <name evidence="11" type="ORF">Pmgp_02683</name>
</gene>
<dbReference type="AlphaFoldDB" id="A0A4Y7RMM1"/>
<feature type="domain" description="Survival protein SurE-like phosphatase/nucleotidase" evidence="10">
    <location>
        <begin position="3"/>
        <end position="184"/>
    </location>
</feature>
<keyword evidence="6 9" id="KW-0479">Metal-binding</keyword>
<keyword evidence="5 9" id="KW-0963">Cytoplasm</keyword>
<evidence type="ECO:0000256" key="4">
    <source>
        <dbReference type="ARBA" id="ARBA00011062"/>
    </source>
</evidence>
<dbReference type="NCBIfam" id="NF001492">
    <property type="entry name" value="PRK00346.2-2"/>
    <property type="match status" value="1"/>
</dbReference>
<dbReference type="EC" id="3.1.3.5" evidence="9"/>
<keyword evidence="7 9" id="KW-0547">Nucleotide-binding</keyword>
<evidence type="ECO:0000256" key="5">
    <source>
        <dbReference type="ARBA" id="ARBA00022490"/>
    </source>
</evidence>
<evidence type="ECO:0000313" key="12">
    <source>
        <dbReference type="Proteomes" id="UP000297597"/>
    </source>
</evidence>
<dbReference type="Proteomes" id="UP000297597">
    <property type="component" value="Unassembled WGS sequence"/>
</dbReference>
<dbReference type="HAMAP" id="MF_00060">
    <property type="entry name" value="SurE"/>
    <property type="match status" value="1"/>
</dbReference>
<dbReference type="GO" id="GO:0008254">
    <property type="term" value="F:3'-nucleotidase activity"/>
    <property type="evidence" value="ECO:0007669"/>
    <property type="project" value="TreeGrafter"/>
</dbReference>
<dbReference type="InterPro" id="IPR036523">
    <property type="entry name" value="SurE-like_sf"/>
</dbReference>
<evidence type="ECO:0000256" key="1">
    <source>
        <dbReference type="ARBA" id="ARBA00000815"/>
    </source>
</evidence>
<comment type="caution">
    <text evidence="11">The sequence shown here is derived from an EMBL/GenBank/DDBJ whole genome shotgun (WGS) entry which is preliminary data.</text>
</comment>
<feature type="binding site" evidence="9">
    <location>
        <position position="8"/>
    </location>
    <ligand>
        <name>a divalent metal cation</name>
        <dbReference type="ChEBI" id="CHEBI:60240"/>
    </ligand>
</feature>
<dbReference type="Gene3D" id="3.40.1210.10">
    <property type="entry name" value="Survival protein SurE-like phosphatase/nucleotidase"/>
    <property type="match status" value="1"/>
</dbReference>
<accession>A0A4Y7RMM1</accession>
<comment type="cofactor">
    <cofactor evidence="2">
        <name>Mg(2+)</name>
        <dbReference type="ChEBI" id="CHEBI:18420"/>
    </cofactor>
</comment>
<feature type="binding site" evidence="9">
    <location>
        <position position="39"/>
    </location>
    <ligand>
        <name>a divalent metal cation</name>
        <dbReference type="ChEBI" id="CHEBI:60240"/>
    </ligand>
</feature>
<dbReference type="SUPFAM" id="SSF64167">
    <property type="entry name" value="SurE-like"/>
    <property type="match status" value="1"/>
</dbReference>
<feature type="binding site" evidence="9">
    <location>
        <position position="96"/>
    </location>
    <ligand>
        <name>a divalent metal cation</name>
        <dbReference type="ChEBI" id="CHEBI:60240"/>
    </ligand>
</feature>
<keyword evidence="8 9" id="KW-0378">Hydrolase</keyword>
<evidence type="ECO:0000256" key="7">
    <source>
        <dbReference type="ARBA" id="ARBA00022741"/>
    </source>
</evidence>
<keyword evidence="12" id="KW-1185">Reference proteome</keyword>
<evidence type="ECO:0000256" key="8">
    <source>
        <dbReference type="ARBA" id="ARBA00022801"/>
    </source>
</evidence>
<proteinExistence type="inferred from homology"/>
<dbReference type="GO" id="GO:0046872">
    <property type="term" value="F:metal ion binding"/>
    <property type="evidence" value="ECO:0007669"/>
    <property type="project" value="UniProtKB-UniRule"/>
</dbReference>
<dbReference type="GO" id="GO:0008253">
    <property type="term" value="F:5'-nucleotidase activity"/>
    <property type="evidence" value="ECO:0007669"/>
    <property type="project" value="UniProtKB-UniRule"/>
</dbReference>
<protein>
    <recommendedName>
        <fullName evidence="9">5'-nucleotidase SurE</fullName>
        <ecNumber evidence="9">3.1.3.5</ecNumber>
    </recommendedName>
    <alternativeName>
        <fullName evidence="9">Nucleoside 5'-monophosphate phosphohydrolase</fullName>
    </alternativeName>
</protein>
<evidence type="ECO:0000256" key="6">
    <source>
        <dbReference type="ARBA" id="ARBA00022723"/>
    </source>
</evidence>
<comment type="subcellular location">
    <subcellularLocation>
        <location evidence="3 9">Cytoplasm</location>
    </subcellularLocation>
</comment>
<feature type="binding site" evidence="9">
    <location>
        <position position="9"/>
    </location>
    <ligand>
        <name>a divalent metal cation</name>
        <dbReference type="ChEBI" id="CHEBI:60240"/>
    </ligand>
</feature>
<dbReference type="Pfam" id="PF01975">
    <property type="entry name" value="SurE"/>
    <property type="match status" value="1"/>
</dbReference>
<evidence type="ECO:0000256" key="3">
    <source>
        <dbReference type="ARBA" id="ARBA00004496"/>
    </source>
</evidence>
<dbReference type="InterPro" id="IPR030048">
    <property type="entry name" value="SurE"/>
</dbReference>
<reference evidence="11 12" key="1">
    <citation type="journal article" date="2018" name="Environ. Microbiol.">
        <title>Novel energy conservation strategies and behaviour of Pelotomaculum schinkii driving syntrophic propionate catabolism.</title>
        <authorList>
            <person name="Hidalgo-Ahumada C.A.P."/>
            <person name="Nobu M.K."/>
            <person name="Narihiro T."/>
            <person name="Tamaki H."/>
            <person name="Liu W.T."/>
            <person name="Kamagata Y."/>
            <person name="Stams A.J.M."/>
            <person name="Imachi H."/>
            <person name="Sousa D.Z."/>
        </authorList>
    </citation>
    <scope>NUCLEOTIDE SEQUENCE [LARGE SCALE GENOMIC DNA]</scope>
    <source>
        <strain evidence="11 12">MGP</strain>
    </source>
</reference>
<dbReference type="PANTHER" id="PTHR30457">
    <property type="entry name" value="5'-NUCLEOTIDASE SURE"/>
    <property type="match status" value="1"/>
</dbReference>
<dbReference type="OrthoDB" id="9780815at2"/>
<sequence>MRILLSNDDGIEADGLNELRAALQEKHEIYVVAPDRERSATGHKITVHRPLRVKEWTYPGSAATGWAVDGTPADCVKLGLEALLPEPPDLVISGINFGPNLGTDVLYSGTVSAAVEGTINGIPSLAVSLASYEFRDFSYAGDFIKQIIAAMGKELPARTLLNINAPPGMPRGTKVTRLGNRRYVNIFDKRTDPRGRVYFWMAGEPFDLDIDDPETDVWAVKEGYISITPVQFDLTDYSFLENLRENIKKIRA</sequence>
<dbReference type="PANTHER" id="PTHR30457:SF12">
    <property type="entry name" value="5'_3'-NUCLEOTIDASE SURE"/>
    <property type="match status" value="1"/>
</dbReference>
<comment type="function">
    <text evidence="9">Nucleotidase that shows phosphatase activity on nucleoside 5'-monophosphates.</text>
</comment>
<evidence type="ECO:0000313" key="11">
    <source>
        <dbReference type="EMBL" id="TEB09989.1"/>
    </source>
</evidence>
<dbReference type="GO" id="GO:0004309">
    <property type="term" value="F:exopolyphosphatase activity"/>
    <property type="evidence" value="ECO:0007669"/>
    <property type="project" value="TreeGrafter"/>
</dbReference>